<name>Q2GGW8_EHRCR</name>
<keyword evidence="3" id="KW-1185">Reference proteome</keyword>
<evidence type="ECO:0000259" key="1">
    <source>
        <dbReference type="Pfam" id="PF09343"/>
    </source>
</evidence>
<dbReference type="InterPro" id="IPR011740">
    <property type="entry name" value="DUF2460"/>
</dbReference>
<dbReference type="KEGG" id="ech:ECH_0500"/>
<accession>Q2GGW8</accession>
<evidence type="ECO:0000313" key="3">
    <source>
        <dbReference type="Proteomes" id="UP000008320"/>
    </source>
</evidence>
<feature type="domain" description="DUF2460" evidence="1">
    <location>
        <begin position="4"/>
        <end position="198"/>
    </location>
</feature>
<dbReference type="AlphaFoldDB" id="Q2GGW8"/>
<organism evidence="2 3">
    <name type="scientific">Ehrlichia chaffeensis (strain ATCC CRL-10679 / Arkansas)</name>
    <dbReference type="NCBI Taxonomy" id="205920"/>
    <lineage>
        <taxon>Bacteria</taxon>
        <taxon>Pseudomonadati</taxon>
        <taxon>Pseudomonadota</taxon>
        <taxon>Alphaproteobacteria</taxon>
        <taxon>Rickettsiales</taxon>
        <taxon>Anaplasmataceae</taxon>
        <taxon>Ehrlichia</taxon>
    </lineage>
</organism>
<dbReference type="eggNOG" id="COG5448">
    <property type="taxonomic scope" value="Bacteria"/>
</dbReference>
<dbReference type="OrthoDB" id="1685145at2"/>
<dbReference type="Pfam" id="PF09343">
    <property type="entry name" value="DUF2460"/>
    <property type="match status" value="1"/>
</dbReference>
<gene>
    <name evidence="2" type="ordered locus">ECH_0500</name>
</gene>
<dbReference type="EMBL" id="CP000236">
    <property type="protein sequence ID" value="ABD44551.1"/>
    <property type="molecule type" value="Genomic_DNA"/>
</dbReference>
<dbReference type="STRING" id="205920.ECH_0500"/>
<reference evidence="2 3" key="1">
    <citation type="journal article" date="2006" name="PLoS Genet.">
        <title>Comparative genomics of emerging human ehrlichiosis agents.</title>
        <authorList>
            <person name="Dunning Hotopp J.C."/>
            <person name="Lin M."/>
            <person name="Madupu R."/>
            <person name="Crabtree J."/>
            <person name="Angiuoli S.V."/>
            <person name="Eisen J.A."/>
            <person name="Seshadri R."/>
            <person name="Ren Q."/>
            <person name="Wu M."/>
            <person name="Utterback T.R."/>
            <person name="Smith S."/>
            <person name="Lewis M."/>
            <person name="Khouri H."/>
            <person name="Zhang C."/>
            <person name="Niu H."/>
            <person name="Lin Q."/>
            <person name="Ohashi N."/>
            <person name="Zhi N."/>
            <person name="Nelson W."/>
            <person name="Brinkac L.M."/>
            <person name="Dodson R.J."/>
            <person name="Rosovitz M.J."/>
            <person name="Sundaram J."/>
            <person name="Daugherty S.C."/>
            <person name="Davidsen T."/>
            <person name="Durkin A.S."/>
            <person name="Gwinn M."/>
            <person name="Haft D.H."/>
            <person name="Selengut J.D."/>
            <person name="Sullivan S.A."/>
            <person name="Zafar N."/>
            <person name="Zhou L."/>
            <person name="Benahmed F."/>
            <person name="Forberger H."/>
            <person name="Halpin R."/>
            <person name="Mulligan S."/>
            <person name="Robinson J."/>
            <person name="White O."/>
            <person name="Rikihisa Y."/>
            <person name="Tettelin H."/>
        </authorList>
    </citation>
    <scope>NUCLEOTIDE SEQUENCE [LARGE SCALE GENOMIC DNA]</scope>
    <source>
        <strain evidence="3">ATCC CRL-10679 / Arkansas</strain>
    </source>
</reference>
<sequence>MTFHEIRFPEDISYGSTGGPEFSTNIIETNNGSEYRRINLSYPRNKYNVMYNTKSKDQLVRLIHFFYIHKGKAIGFRFKDWLDYKAKKQQIGIGNDQQKNFQIIKTYSIDQYSYTRIITKPVMNTVKIYYNNIIKADGFSINFLNGQIEFNNPPHNGVKIHVDYEFDVPVRFDSDYLPYSINNYKEYNCNNIALIEVKV</sequence>
<dbReference type="Proteomes" id="UP000008320">
    <property type="component" value="Chromosome"/>
</dbReference>
<dbReference type="HOGENOM" id="CLU_114534_0_0_5"/>
<dbReference type="NCBIfam" id="TIGR02217">
    <property type="entry name" value="chp_TIGR02217"/>
    <property type="match status" value="1"/>
</dbReference>
<dbReference type="RefSeq" id="WP_011452640.1">
    <property type="nucleotide sequence ID" value="NC_007799.1"/>
</dbReference>
<evidence type="ECO:0000313" key="2">
    <source>
        <dbReference type="EMBL" id="ABD44551.1"/>
    </source>
</evidence>
<protein>
    <recommendedName>
        <fullName evidence="1">DUF2460 domain-containing protein</fullName>
    </recommendedName>
</protein>
<proteinExistence type="predicted"/>